<name>C4WKP9_9HYPH</name>
<dbReference type="CDD" id="cd06259">
    <property type="entry name" value="YdcF-like"/>
    <property type="match status" value="1"/>
</dbReference>
<proteinExistence type="predicted"/>
<evidence type="ECO:0000313" key="2">
    <source>
        <dbReference type="EMBL" id="EEQ96987.1"/>
    </source>
</evidence>
<dbReference type="Pfam" id="PF02698">
    <property type="entry name" value="DUF218"/>
    <property type="match status" value="1"/>
</dbReference>
<evidence type="ECO:0000259" key="1">
    <source>
        <dbReference type="Pfam" id="PF02698"/>
    </source>
</evidence>
<dbReference type="PANTHER" id="PTHR30336">
    <property type="entry name" value="INNER MEMBRANE PROTEIN, PROBABLE PERMEASE"/>
    <property type="match status" value="1"/>
</dbReference>
<dbReference type="Gene3D" id="3.40.50.620">
    <property type="entry name" value="HUPs"/>
    <property type="match status" value="1"/>
</dbReference>
<reference evidence="2 3" key="1">
    <citation type="submission" date="2009-05" db="EMBL/GenBank/DDBJ databases">
        <authorList>
            <person name="Setubal J.C."/>
            <person name="Boyle S."/>
            <person name="Crasta O.R."/>
            <person name="Gillespie J.J."/>
            <person name="Kenyon R.W."/>
            <person name="Lu J."/>
            <person name="Mane S."/>
            <person name="Nagrani S."/>
            <person name="Shallom J.M."/>
            <person name="Shallom S."/>
            <person name="Shukla M."/>
            <person name="Snyder E.E."/>
            <person name="Sobral B.W."/>
            <person name="Wattam A.R."/>
            <person name="Will R."/>
            <person name="Williams K."/>
            <person name="Yoo H."/>
            <person name="Munk C."/>
            <person name="Tapia R."/>
            <person name="Green L."/>
            <person name="Rogers Y."/>
            <person name="Detter J.C."/>
            <person name="Bruce D."/>
            <person name="Brettin T.S."/>
            <person name="Tsolis R."/>
        </authorList>
    </citation>
    <scope>NUCLEOTIDE SEQUENCE [LARGE SCALE GENOMIC DNA]</scope>
    <source>
        <strain evidence="2 3">LMG 3301</strain>
    </source>
</reference>
<dbReference type="PANTHER" id="PTHR30336:SF20">
    <property type="entry name" value="DUF218 DOMAIN-CONTAINING PROTEIN"/>
    <property type="match status" value="1"/>
</dbReference>
<organism evidence="2 3">
    <name type="scientific">Brucella intermedia LMG 3301</name>
    <dbReference type="NCBI Taxonomy" id="641118"/>
    <lineage>
        <taxon>Bacteria</taxon>
        <taxon>Pseudomonadati</taxon>
        <taxon>Pseudomonadota</taxon>
        <taxon>Alphaproteobacteria</taxon>
        <taxon>Hyphomicrobiales</taxon>
        <taxon>Brucellaceae</taxon>
        <taxon>Brucella/Ochrobactrum group</taxon>
        <taxon>Brucella</taxon>
    </lineage>
</organism>
<dbReference type="GO" id="GO:0005886">
    <property type="term" value="C:plasma membrane"/>
    <property type="evidence" value="ECO:0007669"/>
    <property type="project" value="TreeGrafter"/>
</dbReference>
<dbReference type="Proteomes" id="UP000004386">
    <property type="component" value="Unassembled WGS sequence"/>
</dbReference>
<gene>
    <name evidence="2" type="ORF">OINT_1002466</name>
</gene>
<dbReference type="AlphaFoldDB" id="C4WKP9"/>
<sequence>MAEAQWQRIAGNRLHMKSSVLNAARVLWDYHCIYDPLETADVIIGLGSYDPRVAERAADLFLEGMATWLVFTGKSGHWTEKLYKNSEAEAFAEIAIRRGVPEKAITIEPNATNIGENIRFSREKLAPGAISAILVTKPQTQRRVLATVARQWPEARASITAPLTAFEDQPTADHPVEMLVHEMTGDLQRILEYPAKGYQIAQAVPLEVMEAYDFLIAQGFDGHPVSE</sequence>
<dbReference type="HOGENOM" id="CLU_064561_0_0_5"/>
<comment type="caution">
    <text evidence="2">The sequence shown here is derived from an EMBL/GenBank/DDBJ whole genome shotgun (WGS) entry which is preliminary data.</text>
</comment>
<evidence type="ECO:0000313" key="3">
    <source>
        <dbReference type="Proteomes" id="UP000004386"/>
    </source>
</evidence>
<dbReference type="InterPro" id="IPR003848">
    <property type="entry name" value="DUF218"/>
</dbReference>
<dbReference type="InterPro" id="IPR051599">
    <property type="entry name" value="Cell_Envelope_Assoc"/>
</dbReference>
<dbReference type="EMBL" id="ACQA01000001">
    <property type="protein sequence ID" value="EEQ96987.1"/>
    <property type="molecule type" value="Genomic_DNA"/>
</dbReference>
<protein>
    <recommendedName>
        <fullName evidence="1">DUF218 domain-containing protein</fullName>
    </recommendedName>
</protein>
<dbReference type="InterPro" id="IPR014729">
    <property type="entry name" value="Rossmann-like_a/b/a_fold"/>
</dbReference>
<accession>C4WKP9</accession>
<feature type="domain" description="DUF218" evidence="1">
    <location>
        <begin position="41"/>
        <end position="185"/>
    </location>
</feature>